<evidence type="ECO:0000256" key="1">
    <source>
        <dbReference type="SAM" id="Phobius"/>
    </source>
</evidence>
<comment type="caution">
    <text evidence="3">The sequence shown here is derived from an EMBL/GenBank/DDBJ whole genome shotgun (WGS) entry which is preliminary data.</text>
</comment>
<feature type="domain" description="DUF5673" evidence="2">
    <location>
        <begin position="101"/>
        <end position="168"/>
    </location>
</feature>
<dbReference type="Pfam" id="PF18923">
    <property type="entry name" value="DUF5673"/>
    <property type="match status" value="1"/>
</dbReference>
<keyword evidence="1" id="KW-0472">Membrane</keyword>
<evidence type="ECO:0000313" key="3">
    <source>
        <dbReference type="EMBL" id="OEF98836.1"/>
    </source>
</evidence>
<dbReference type="STRING" id="337097.BHF71_10755"/>
<organism evidence="3 4">
    <name type="scientific">Vulcanibacillus modesticaldus</name>
    <dbReference type="NCBI Taxonomy" id="337097"/>
    <lineage>
        <taxon>Bacteria</taxon>
        <taxon>Bacillati</taxon>
        <taxon>Bacillota</taxon>
        <taxon>Bacilli</taxon>
        <taxon>Bacillales</taxon>
        <taxon>Bacillaceae</taxon>
        <taxon>Vulcanibacillus</taxon>
    </lineage>
</organism>
<gene>
    <name evidence="3" type="ORF">BHF71_10755</name>
</gene>
<feature type="transmembrane region" description="Helical" evidence="1">
    <location>
        <begin position="45"/>
        <end position="63"/>
    </location>
</feature>
<keyword evidence="1" id="KW-1133">Transmembrane helix</keyword>
<reference evidence="3 4" key="1">
    <citation type="submission" date="2016-09" db="EMBL/GenBank/DDBJ databases">
        <title>Draft genome sequence for the type strain of Vulcanibacillus modesticaldus BR, a strictly anaerobic, moderately thermophilic, and nitrate-reducing bacterium from deep sea-hydrothermal vents of the Mid-Atlantic Ridge.</title>
        <authorList>
            <person name="Abin C.A."/>
            <person name="Hollibaugh J.T."/>
        </authorList>
    </citation>
    <scope>NUCLEOTIDE SEQUENCE [LARGE SCALE GENOMIC DNA]</scope>
    <source>
        <strain evidence="3 4">BR</strain>
    </source>
</reference>
<dbReference type="EMBL" id="MIJF01000049">
    <property type="protein sequence ID" value="OEF98836.1"/>
    <property type="molecule type" value="Genomic_DNA"/>
</dbReference>
<keyword evidence="1" id="KW-0812">Transmembrane</keyword>
<feature type="transmembrane region" description="Helical" evidence="1">
    <location>
        <begin position="69"/>
        <end position="89"/>
    </location>
</feature>
<proteinExistence type="predicted"/>
<keyword evidence="4" id="KW-1185">Reference proteome</keyword>
<evidence type="ECO:0000313" key="4">
    <source>
        <dbReference type="Proteomes" id="UP000243739"/>
    </source>
</evidence>
<protein>
    <recommendedName>
        <fullName evidence="2">DUF5673 domain-containing protein</fullName>
    </recommendedName>
</protein>
<name>A0A1D2YT44_9BACI</name>
<sequence length="172" mass="20166">MTDWNFIVFLLFIIEVLLLTSWKLYAVIKYRLISKVSLLKKKVSIIGRGFEYFFIFLALFWIIKPTIQYFQGITLDGLAFGQLAFVVAMSEFIKSNGTIWSITSNGVVLYGPYLIKWEEITSYKWGTMDGSTLEITFKKQKNMSKEKMIRILVDRNDREKIKSIFEDKLIID</sequence>
<dbReference type="Proteomes" id="UP000243739">
    <property type="component" value="Unassembled WGS sequence"/>
</dbReference>
<dbReference type="AlphaFoldDB" id="A0A1D2YT44"/>
<dbReference type="RefSeq" id="WP_069657290.1">
    <property type="nucleotide sequence ID" value="NZ_MIJF01000049.1"/>
</dbReference>
<dbReference type="InterPro" id="IPR043730">
    <property type="entry name" value="DUF5673"/>
</dbReference>
<feature type="transmembrane region" description="Helical" evidence="1">
    <location>
        <begin position="6"/>
        <end position="25"/>
    </location>
</feature>
<evidence type="ECO:0000259" key="2">
    <source>
        <dbReference type="Pfam" id="PF18923"/>
    </source>
</evidence>
<accession>A0A1D2YT44</accession>